<keyword evidence="4" id="KW-1185">Reference proteome</keyword>
<evidence type="ECO:0000256" key="1">
    <source>
        <dbReference type="SAM" id="MobiDB-lite"/>
    </source>
</evidence>
<dbReference type="OrthoDB" id="9806121at2"/>
<reference evidence="3 4" key="1">
    <citation type="journal article" date="2018" name="J. Microbiol.">
        <title>Baekduia soli gen. nov., sp. nov., a novel bacterium isolated from the soil of Baekdu Mountain and proposal of a novel family name, Baekduiaceae fam. nov.</title>
        <authorList>
            <person name="An D.S."/>
            <person name="Siddiqi M.Z."/>
            <person name="Kim K.H."/>
            <person name="Yu H.S."/>
            <person name="Im W.T."/>
        </authorList>
    </citation>
    <scope>NUCLEOTIDE SEQUENCE [LARGE SCALE GENOMIC DNA]</scope>
    <source>
        <strain evidence="3 4">BR7-21</strain>
    </source>
</reference>
<evidence type="ECO:0000313" key="4">
    <source>
        <dbReference type="Proteomes" id="UP000321805"/>
    </source>
</evidence>
<dbReference type="Gene3D" id="2.60.120.10">
    <property type="entry name" value="Jelly Rolls"/>
    <property type="match status" value="1"/>
</dbReference>
<dbReference type="Proteomes" id="UP000321805">
    <property type="component" value="Chromosome"/>
</dbReference>
<dbReference type="KEGG" id="bsol:FSW04_16530"/>
<proteinExistence type="predicted"/>
<gene>
    <name evidence="3" type="ORF">FSW04_16530</name>
</gene>
<dbReference type="SUPFAM" id="SSF51182">
    <property type="entry name" value="RmlC-like cupins"/>
    <property type="match status" value="1"/>
</dbReference>
<feature type="region of interest" description="Disordered" evidence="1">
    <location>
        <begin position="152"/>
        <end position="175"/>
    </location>
</feature>
<sequence>MHEAKIIETDTGLQPSGDGWFILNLKDIGWATVPGGGTWCVFEAPDAPSATLGIGVHILDPGDTPGFYHLESDQEGFLVLSGECLAIVEGQERRMGPWDYLHSPPGTAHITVGAGEGPCALLMVGTRTPGGTTHYPADPVAAAHGAAVAEATDSPREAYADRPTITPARSPWPVA</sequence>
<evidence type="ECO:0000313" key="3">
    <source>
        <dbReference type="EMBL" id="QEC49019.1"/>
    </source>
</evidence>
<organism evidence="3 4">
    <name type="scientific">Baekduia soli</name>
    <dbReference type="NCBI Taxonomy" id="496014"/>
    <lineage>
        <taxon>Bacteria</taxon>
        <taxon>Bacillati</taxon>
        <taxon>Actinomycetota</taxon>
        <taxon>Thermoleophilia</taxon>
        <taxon>Solirubrobacterales</taxon>
        <taxon>Baekduiaceae</taxon>
        <taxon>Baekduia</taxon>
    </lineage>
</organism>
<feature type="domain" description="Cupin type-2" evidence="2">
    <location>
        <begin position="57"/>
        <end position="124"/>
    </location>
</feature>
<dbReference type="InterPro" id="IPR011051">
    <property type="entry name" value="RmlC_Cupin_sf"/>
</dbReference>
<dbReference type="RefSeq" id="WP_146921206.1">
    <property type="nucleotide sequence ID" value="NZ_CP042430.1"/>
</dbReference>
<dbReference type="InterPro" id="IPR014710">
    <property type="entry name" value="RmlC-like_jellyroll"/>
</dbReference>
<name>A0A5B8U7B2_9ACTN</name>
<dbReference type="Pfam" id="PF07883">
    <property type="entry name" value="Cupin_2"/>
    <property type="match status" value="1"/>
</dbReference>
<protein>
    <submittedName>
        <fullName evidence="3">Cupin domain-containing protein</fullName>
    </submittedName>
</protein>
<accession>A0A5B8U7B2</accession>
<dbReference type="AlphaFoldDB" id="A0A5B8U7B2"/>
<dbReference type="EMBL" id="CP042430">
    <property type="protein sequence ID" value="QEC49019.1"/>
    <property type="molecule type" value="Genomic_DNA"/>
</dbReference>
<dbReference type="InterPro" id="IPR013096">
    <property type="entry name" value="Cupin_2"/>
</dbReference>
<evidence type="ECO:0000259" key="2">
    <source>
        <dbReference type="Pfam" id="PF07883"/>
    </source>
</evidence>